<evidence type="ECO:0000313" key="6">
    <source>
        <dbReference type="Proteomes" id="UP000501179"/>
    </source>
</evidence>
<proteinExistence type="inferred from homology"/>
<sequence>MERLPARARRLARDVPATRTGRLAKGLLTRAAHRAGDRLARLADPKRLLDLTLGSALLVLAAPALLAAALTEAVRARGSGRPVLAGDYRTGLHGHPFVLRSLRTRRFRLDLLSRLPHVVRGDLSLVGPAPLGLGTPAAAAPWRQLVRPGLTGLAQVRRHSPMPWDETPLLDQHYVEHHWIGLDLLILVRTAPALRLAAHPQGHVRTTPSPRSPARGRAPATQITTRATTLRRDNWVTSARTD</sequence>
<keyword evidence="3" id="KW-0812">Transmembrane</keyword>
<feature type="domain" description="Bacterial sugar transferase" evidence="4">
    <location>
        <begin position="105"/>
        <end position="193"/>
    </location>
</feature>
<dbReference type="AlphaFoldDB" id="A0A6G9GZ82"/>
<dbReference type="GO" id="GO:0016780">
    <property type="term" value="F:phosphotransferase activity, for other substituted phosphate groups"/>
    <property type="evidence" value="ECO:0007669"/>
    <property type="project" value="TreeGrafter"/>
</dbReference>
<keyword evidence="5" id="KW-0808">Transferase</keyword>
<dbReference type="Proteomes" id="UP000501179">
    <property type="component" value="Chromosome"/>
</dbReference>
<keyword evidence="6" id="KW-1185">Reference proteome</keyword>
<feature type="compositionally biased region" description="Low complexity" evidence="2">
    <location>
        <begin position="205"/>
        <end position="221"/>
    </location>
</feature>
<evidence type="ECO:0000259" key="4">
    <source>
        <dbReference type="Pfam" id="PF02397"/>
    </source>
</evidence>
<dbReference type="RefSeq" id="WP_167029744.1">
    <property type="nucleotide sequence ID" value="NZ_CP050177.1"/>
</dbReference>
<dbReference type="InterPro" id="IPR003362">
    <property type="entry name" value="Bact_transf"/>
</dbReference>
<dbReference type="KEGG" id="slia:HA039_15760"/>
<dbReference type="PANTHER" id="PTHR30576">
    <property type="entry name" value="COLANIC BIOSYNTHESIS UDP-GLUCOSE LIPID CARRIER TRANSFERASE"/>
    <property type="match status" value="1"/>
</dbReference>
<keyword evidence="3" id="KW-0472">Membrane</keyword>
<feature type="transmembrane region" description="Helical" evidence="3">
    <location>
        <begin position="48"/>
        <end position="70"/>
    </location>
</feature>
<evidence type="ECO:0000256" key="1">
    <source>
        <dbReference type="ARBA" id="ARBA00006464"/>
    </source>
</evidence>
<organism evidence="5 6">
    <name type="scientific">Streptomyces liangshanensis</name>
    <dbReference type="NCBI Taxonomy" id="2717324"/>
    <lineage>
        <taxon>Bacteria</taxon>
        <taxon>Bacillati</taxon>
        <taxon>Actinomycetota</taxon>
        <taxon>Actinomycetes</taxon>
        <taxon>Kitasatosporales</taxon>
        <taxon>Streptomycetaceae</taxon>
        <taxon>Streptomyces</taxon>
    </lineage>
</organism>
<evidence type="ECO:0000313" key="5">
    <source>
        <dbReference type="EMBL" id="QIQ03592.1"/>
    </source>
</evidence>
<keyword evidence="3" id="KW-1133">Transmembrane helix</keyword>
<feature type="region of interest" description="Disordered" evidence="2">
    <location>
        <begin position="199"/>
        <end position="224"/>
    </location>
</feature>
<dbReference type="EMBL" id="CP050177">
    <property type="protein sequence ID" value="QIQ03592.1"/>
    <property type="molecule type" value="Genomic_DNA"/>
</dbReference>
<comment type="similarity">
    <text evidence="1">Belongs to the bacterial sugar transferase family.</text>
</comment>
<gene>
    <name evidence="5" type="ORF">HA039_15760</name>
</gene>
<protein>
    <submittedName>
        <fullName evidence="5">Sugar transferase</fullName>
    </submittedName>
</protein>
<accession>A0A6G9GZ82</accession>
<dbReference type="PANTHER" id="PTHR30576:SF10">
    <property type="entry name" value="SLL5057 PROTEIN"/>
    <property type="match status" value="1"/>
</dbReference>
<dbReference type="Pfam" id="PF02397">
    <property type="entry name" value="Bac_transf"/>
    <property type="match status" value="1"/>
</dbReference>
<evidence type="ECO:0000256" key="2">
    <source>
        <dbReference type="SAM" id="MobiDB-lite"/>
    </source>
</evidence>
<name>A0A6G9GZ82_9ACTN</name>
<evidence type="ECO:0000256" key="3">
    <source>
        <dbReference type="SAM" id="Phobius"/>
    </source>
</evidence>
<reference evidence="5 6" key="1">
    <citation type="submission" date="2020-03" db="EMBL/GenBank/DDBJ databases">
        <title>A novel species.</title>
        <authorList>
            <person name="Gao J."/>
        </authorList>
    </citation>
    <scope>NUCLEOTIDE SEQUENCE [LARGE SCALE GENOMIC DNA]</scope>
    <source>
        <strain evidence="5 6">QMT-12</strain>
    </source>
</reference>